<dbReference type="AlphaFoldDB" id="A0A409YWK2"/>
<evidence type="ECO:0000313" key="2">
    <source>
        <dbReference type="EMBL" id="PPR07358.1"/>
    </source>
</evidence>
<sequence>MTFNDQRRSHADPSLVPIGSPLALAPGDLLIEIASFLETRSDMLNFCLTSSYVFSNVSAVLYERVVLESVDQCRLTLDMLFRRIDIARHVRELIVRPQVKHVGYFGPADSSAASAAIRRVASAKCLDALVSFKWEADELPFYDDMWFALRAGCPQLRSIGTSLGLSLPRMNSHLFDFHGLSQFALYLKRGFYEGQVEMLLDEDHSIFKKFWDMLVKRCPDLEDLTVEGYSTVPIDLRYLVEGRWPRLRKLVLGDVCVDWFPRSLTPGEKRPFVSFLEAHPDLETLSLSRHTIQPVHFNSLDVDALSHVTAFSGTHQQLHALPHLHKSIKSVAFRDPVETRDVSAPTVASLLRELPSLESLKISFTLHSMYDSGNLLRSLIQSCPMLRHLELTCGHKPSFQLDAFAKTIRGFPKLRSLHLTIVKYPGDETLVSGAVRIAQSNPRLQKFSLTFIPPVYPVPLPFSIPYRPFPFSFLPVHATGLFEVSCDQHGLPLSLSAVERSTFVWPWGLGASTRTKKYCKDLRPPGCPARRRPGVRGLLGLLLERSSAGEEMRMILFCAFLAFLAGCGVICNGANHHYRSKALMIPQQEQPLVV</sequence>
<evidence type="ECO:0000256" key="1">
    <source>
        <dbReference type="SAM" id="Phobius"/>
    </source>
</evidence>
<dbReference type="PANTHER" id="PTHR38926">
    <property type="entry name" value="F-BOX DOMAIN CONTAINING PROTEIN, EXPRESSED"/>
    <property type="match status" value="1"/>
</dbReference>
<accession>A0A409YWK2</accession>
<gene>
    <name evidence="2" type="ORF">CVT26_013671</name>
</gene>
<name>A0A409YWK2_9AGAR</name>
<dbReference type="STRING" id="231916.A0A409YWK2"/>
<keyword evidence="1" id="KW-0472">Membrane</keyword>
<dbReference type="InterPro" id="IPR032675">
    <property type="entry name" value="LRR_dom_sf"/>
</dbReference>
<dbReference type="PANTHER" id="PTHR38926:SF72">
    <property type="entry name" value="IM:7136021-RELATED"/>
    <property type="match status" value="1"/>
</dbReference>
<keyword evidence="1" id="KW-0812">Transmembrane</keyword>
<comment type="caution">
    <text evidence="2">The sequence shown here is derived from an EMBL/GenBank/DDBJ whole genome shotgun (WGS) entry which is preliminary data.</text>
</comment>
<feature type="transmembrane region" description="Helical" evidence="1">
    <location>
        <begin position="554"/>
        <end position="574"/>
    </location>
</feature>
<reference evidence="2 3" key="1">
    <citation type="journal article" date="2018" name="Evol. Lett.">
        <title>Horizontal gene cluster transfer increased hallucinogenic mushroom diversity.</title>
        <authorList>
            <person name="Reynolds H.T."/>
            <person name="Vijayakumar V."/>
            <person name="Gluck-Thaler E."/>
            <person name="Korotkin H.B."/>
            <person name="Matheny P.B."/>
            <person name="Slot J.C."/>
        </authorList>
    </citation>
    <scope>NUCLEOTIDE SEQUENCE [LARGE SCALE GENOMIC DNA]</scope>
    <source>
        <strain evidence="2 3">SRW20</strain>
    </source>
</reference>
<dbReference type="OrthoDB" id="2870744at2759"/>
<protein>
    <recommendedName>
        <fullName evidence="4">F-box domain-containing protein</fullName>
    </recommendedName>
</protein>
<dbReference type="InParanoid" id="A0A409YWK2"/>
<proteinExistence type="predicted"/>
<organism evidence="2 3">
    <name type="scientific">Gymnopilus dilepis</name>
    <dbReference type="NCBI Taxonomy" id="231916"/>
    <lineage>
        <taxon>Eukaryota</taxon>
        <taxon>Fungi</taxon>
        <taxon>Dikarya</taxon>
        <taxon>Basidiomycota</taxon>
        <taxon>Agaricomycotina</taxon>
        <taxon>Agaricomycetes</taxon>
        <taxon>Agaricomycetidae</taxon>
        <taxon>Agaricales</taxon>
        <taxon>Agaricineae</taxon>
        <taxon>Hymenogastraceae</taxon>
        <taxon>Gymnopilus</taxon>
    </lineage>
</organism>
<evidence type="ECO:0000313" key="3">
    <source>
        <dbReference type="Proteomes" id="UP000284706"/>
    </source>
</evidence>
<dbReference type="SUPFAM" id="SSF52047">
    <property type="entry name" value="RNI-like"/>
    <property type="match status" value="1"/>
</dbReference>
<keyword evidence="3" id="KW-1185">Reference proteome</keyword>
<dbReference type="Proteomes" id="UP000284706">
    <property type="component" value="Unassembled WGS sequence"/>
</dbReference>
<keyword evidence="1" id="KW-1133">Transmembrane helix</keyword>
<evidence type="ECO:0008006" key="4">
    <source>
        <dbReference type="Google" id="ProtNLM"/>
    </source>
</evidence>
<dbReference type="Gene3D" id="3.80.10.10">
    <property type="entry name" value="Ribonuclease Inhibitor"/>
    <property type="match status" value="1"/>
</dbReference>
<dbReference type="EMBL" id="NHYE01000133">
    <property type="protein sequence ID" value="PPR07358.1"/>
    <property type="molecule type" value="Genomic_DNA"/>
</dbReference>